<dbReference type="AlphaFoldDB" id="A0A7W9F0Q2"/>
<keyword evidence="2" id="KW-1185">Reference proteome</keyword>
<name>A0A7W9F0Q2_9RHOB</name>
<comment type="caution">
    <text evidence="1">The sequence shown here is derived from an EMBL/GenBank/DDBJ whole genome shotgun (WGS) entry which is preliminary data.</text>
</comment>
<sequence>MSTYNMNTMMTNREMALAFVRVPFQAVKDVFVAFAHAVSRAEQLETLNEMSDEDLAARGMTRAEAAQAILRS</sequence>
<reference evidence="1 2" key="1">
    <citation type="submission" date="2020-08" db="EMBL/GenBank/DDBJ databases">
        <title>Genomic Encyclopedia of Type Strains, Phase IV (KMG-IV): sequencing the most valuable type-strain genomes for metagenomic binning, comparative biology and taxonomic classification.</title>
        <authorList>
            <person name="Goeker M."/>
        </authorList>
    </citation>
    <scope>NUCLEOTIDE SEQUENCE [LARGE SCALE GENOMIC DNA]</scope>
    <source>
        <strain evidence="1 2">DSM 101064</strain>
    </source>
</reference>
<protein>
    <submittedName>
        <fullName evidence="1">Uncharacterized protein YjiS (DUF1127 family)</fullName>
    </submittedName>
</protein>
<organism evidence="1 2">
    <name type="scientific">Yoonia ponticola</name>
    <dbReference type="NCBI Taxonomy" id="1524255"/>
    <lineage>
        <taxon>Bacteria</taxon>
        <taxon>Pseudomonadati</taxon>
        <taxon>Pseudomonadota</taxon>
        <taxon>Alphaproteobacteria</taxon>
        <taxon>Rhodobacterales</taxon>
        <taxon>Paracoccaceae</taxon>
        <taxon>Yoonia</taxon>
    </lineage>
</organism>
<proteinExistence type="predicted"/>
<accession>A0A7W9F0Q2</accession>
<dbReference type="EMBL" id="JACIJM010000008">
    <property type="protein sequence ID" value="MBB5723161.1"/>
    <property type="molecule type" value="Genomic_DNA"/>
</dbReference>
<evidence type="ECO:0000313" key="2">
    <source>
        <dbReference type="Proteomes" id="UP000535415"/>
    </source>
</evidence>
<gene>
    <name evidence="1" type="ORF">FHS72_002798</name>
</gene>
<dbReference type="Proteomes" id="UP000535415">
    <property type="component" value="Unassembled WGS sequence"/>
</dbReference>
<dbReference type="RefSeq" id="WP_183530116.1">
    <property type="nucleotide sequence ID" value="NZ_JACIJM010000008.1"/>
</dbReference>
<evidence type="ECO:0000313" key="1">
    <source>
        <dbReference type="EMBL" id="MBB5723161.1"/>
    </source>
</evidence>